<dbReference type="AlphaFoldDB" id="A0A5Q2RMW2"/>
<dbReference type="Proteomes" id="UP000334019">
    <property type="component" value="Chromosome"/>
</dbReference>
<dbReference type="EMBL" id="CP045851">
    <property type="protein sequence ID" value="QGG95230.1"/>
    <property type="molecule type" value="Genomic_DNA"/>
</dbReference>
<feature type="zinc finger region" description="dksA C4-type" evidence="4">
    <location>
        <begin position="84"/>
        <end position="108"/>
    </location>
</feature>
<keyword evidence="2" id="KW-0863">Zinc-finger</keyword>
<dbReference type="InterPro" id="IPR000962">
    <property type="entry name" value="Znf_DskA_TraR"/>
</dbReference>
<evidence type="ECO:0000313" key="7">
    <source>
        <dbReference type="EMBL" id="QGG95230.1"/>
    </source>
</evidence>
<feature type="coiled-coil region" evidence="5">
    <location>
        <begin position="11"/>
        <end position="79"/>
    </location>
</feature>
<dbReference type="Gene3D" id="1.20.120.910">
    <property type="entry name" value="DksA, coiled-coil domain"/>
    <property type="match status" value="1"/>
</dbReference>
<keyword evidence="5" id="KW-0175">Coiled coil</keyword>
<sequence length="109" mass="11808">MAEVGGSDAVRDELESERVRLRKHIEELASDADGAPAHDENFADSAQVAAEMGEARALAGSLREQLDDVEEALKALDEGRYGLCEVCSQPIAEARLEAMPTTRRCIDHA</sequence>
<evidence type="ECO:0000256" key="2">
    <source>
        <dbReference type="ARBA" id="ARBA00022771"/>
    </source>
</evidence>
<dbReference type="GO" id="GO:0008270">
    <property type="term" value="F:zinc ion binding"/>
    <property type="evidence" value="ECO:0007669"/>
    <property type="project" value="UniProtKB-KW"/>
</dbReference>
<evidence type="ECO:0000256" key="4">
    <source>
        <dbReference type="PROSITE-ProRule" id="PRU00510"/>
    </source>
</evidence>
<dbReference type="SUPFAM" id="SSF57716">
    <property type="entry name" value="Glucocorticoid receptor-like (DNA-binding domain)"/>
    <property type="match status" value="1"/>
</dbReference>
<evidence type="ECO:0000259" key="6">
    <source>
        <dbReference type="Pfam" id="PF01258"/>
    </source>
</evidence>
<evidence type="ECO:0000256" key="5">
    <source>
        <dbReference type="SAM" id="Coils"/>
    </source>
</evidence>
<organism evidence="7 8">
    <name type="scientific">Actinomarinicola tropica</name>
    <dbReference type="NCBI Taxonomy" id="2789776"/>
    <lineage>
        <taxon>Bacteria</taxon>
        <taxon>Bacillati</taxon>
        <taxon>Actinomycetota</taxon>
        <taxon>Acidimicrobiia</taxon>
        <taxon>Acidimicrobiales</taxon>
        <taxon>Iamiaceae</taxon>
        <taxon>Actinomarinicola</taxon>
    </lineage>
</organism>
<dbReference type="PROSITE" id="PS51128">
    <property type="entry name" value="ZF_DKSA_2"/>
    <property type="match status" value="1"/>
</dbReference>
<keyword evidence="1" id="KW-0479">Metal-binding</keyword>
<evidence type="ECO:0000256" key="1">
    <source>
        <dbReference type="ARBA" id="ARBA00022723"/>
    </source>
</evidence>
<dbReference type="PANTHER" id="PTHR33823">
    <property type="entry name" value="RNA POLYMERASE-BINDING TRANSCRIPTION FACTOR DKSA-RELATED"/>
    <property type="match status" value="1"/>
</dbReference>
<reference evidence="7 8" key="1">
    <citation type="submission" date="2019-11" db="EMBL/GenBank/DDBJ databases">
        <authorList>
            <person name="He Y."/>
        </authorList>
    </citation>
    <scope>NUCLEOTIDE SEQUENCE [LARGE SCALE GENOMIC DNA]</scope>
    <source>
        <strain evidence="7 8">SCSIO 58843</strain>
    </source>
</reference>
<evidence type="ECO:0000313" key="8">
    <source>
        <dbReference type="Proteomes" id="UP000334019"/>
    </source>
</evidence>
<keyword evidence="8" id="KW-1185">Reference proteome</keyword>
<dbReference type="Pfam" id="PF01258">
    <property type="entry name" value="zf-dskA_traR"/>
    <property type="match status" value="1"/>
</dbReference>
<proteinExistence type="predicted"/>
<keyword evidence="3" id="KW-0862">Zinc</keyword>
<dbReference type="RefSeq" id="WP_153759338.1">
    <property type="nucleotide sequence ID" value="NZ_CP045851.1"/>
</dbReference>
<evidence type="ECO:0000256" key="3">
    <source>
        <dbReference type="ARBA" id="ARBA00022833"/>
    </source>
</evidence>
<feature type="domain" description="Zinc finger DksA/TraR C4-type" evidence="6">
    <location>
        <begin position="79"/>
        <end position="107"/>
    </location>
</feature>
<dbReference type="KEGG" id="atq:GH723_09065"/>
<accession>A0A5Q2RMW2</accession>
<dbReference type="SUPFAM" id="SSF109635">
    <property type="entry name" value="DnaK suppressor protein DksA, alpha-hairpin domain"/>
    <property type="match status" value="1"/>
</dbReference>
<gene>
    <name evidence="7" type="ORF">GH723_09065</name>
</gene>
<dbReference type="InterPro" id="IPR037187">
    <property type="entry name" value="DnaK_N"/>
</dbReference>
<name>A0A5Q2RMW2_9ACTN</name>
<protein>
    <submittedName>
        <fullName evidence="7">TraR/DksA family transcriptional regulator</fullName>
    </submittedName>
</protein>